<reference evidence="1 2" key="1">
    <citation type="submission" date="2020-04" db="EMBL/GenBank/DDBJ databases">
        <title>Gordonia sp. nov. TBRC 11910.</title>
        <authorList>
            <person name="Suriyachadkun C."/>
        </authorList>
    </citation>
    <scope>NUCLEOTIDE SEQUENCE [LARGE SCALE GENOMIC DNA]</scope>
    <source>
        <strain evidence="1 2">TBRC 11910</strain>
    </source>
</reference>
<dbReference type="RefSeq" id="WP_170193006.1">
    <property type="nucleotide sequence ID" value="NZ_JABBNB010000004.1"/>
</dbReference>
<organism evidence="1 2">
    <name type="scientific">Gordonia asplenii</name>
    <dbReference type="NCBI Taxonomy" id="2725283"/>
    <lineage>
        <taxon>Bacteria</taxon>
        <taxon>Bacillati</taxon>
        <taxon>Actinomycetota</taxon>
        <taxon>Actinomycetes</taxon>
        <taxon>Mycobacteriales</taxon>
        <taxon>Gordoniaceae</taxon>
        <taxon>Gordonia</taxon>
    </lineage>
</organism>
<dbReference type="Proteomes" id="UP000550729">
    <property type="component" value="Unassembled WGS sequence"/>
</dbReference>
<dbReference type="Pfam" id="PF06013">
    <property type="entry name" value="WXG100"/>
    <property type="match status" value="1"/>
</dbReference>
<evidence type="ECO:0000313" key="2">
    <source>
        <dbReference type="Proteomes" id="UP000550729"/>
    </source>
</evidence>
<proteinExistence type="predicted"/>
<dbReference type="AlphaFoldDB" id="A0A848KQ74"/>
<sequence length="97" mass="10222">MAGDIFAWRDSAATSAKDRVLNISHALQADITDLDGKIKGRGGWVGTEHDTFVDVFDSWDKAATSVSQILDAVSKLIGAGGDAVVGYKDKVNQALGD</sequence>
<dbReference type="InterPro" id="IPR010310">
    <property type="entry name" value="T7SS_ESAT-6-like"/>
</dbReference>
<dbReference type="Gene3D" id="1.10.287.1060">
    <property type="entry name" value="ESAT-6-like"/>
    <property type="match status" value="1"/>
</dbReference>
<protein>
    <recommendedName>
        <fullName evidence="3">WXG100 family type VII secretion target</fullName>
    </recommendedName>
</protein>
<name>A0A848KQ74_9ACTN</name>
<accession>A0A848KQ74</accession>
<dbReference type="SUPFAM" id="SSF140453">
    <property type="entry name" value="EsxAB dimer-like"/>
    <property type="match status" value="1"/>
</dbReference>
<keyword evidence="2" id="KW-1185">Reference proteome</keyword>
<comment type="caution">
    <text evidence="1">The sequence shown here is derived from an EMBL/GenBank/DDBJ whole genome shotgun (WGS) entry which is preliminary data.</text>
</comment>
<evidence type="ECO:0000313" key="1">
    <source>
        <dbReference type="EMBL" id="NMO00490.1"/>
    </source>
</evidence>
<dbReference type="InterPro" id="IPR036689">
    <property type="entry name" value="ESAT-6-like_sf"/>
</dbReference>
<gene>
    <name evidence="1" type="ORF">HH308_04585</name>
</gene>
<evidence type="ECO:0008006" key="3">
    <source>
        <dbReference type="Google" id="ProtNLM"/>
    </source>
</evidence>
<dbReference type="EMBL" id="JABBNB010000004">
    <property type="protein sequence ID" value="NMO00490.1"/>
    <property type="molecule type" value="Genomic_DNA"/>
</dbReference>